<protein>
    <submittedName>
        <fullName evidence="2">PD-(D/E)XK nuclease family protein</fullName>
    </submittedName>
</protein>
<organism evidence="2 3">
    <name type="scientific">Sulfidibacter corallicola</name>
    <dbReference type="NCBI Taxonomy" id="2818388"/>
    <lineage>
        <taxon>Bacteria</taxon>
        <taxon>Pseudomonadati</taxon>
        <taxon>Acidobacteriota</taxon>
        <taxon>Holophagae</taxon>
        <taxon>Acanthopleuribacterales</taxon>
        <taxon>Acanthopleuribacteraceae</taxon>
        <taxon>Sulfidibacter</taxon>
    </lineage>
</organism>
<accession>A0A8A4TXF9</accession>
<gene>
    <name evidence="2" type="ORF">J3U87_17090</name>
</gene>
<proteinExistence type="predicted"/>
<dbReference type="KEGG" id="scor:J3U87_17090"/>
<dbReference type="Proteomes" id="UP000663929">
    <property type="component" value="Chromosome"/>
</dbReference>
<evidence type="ECO:0000313" key="3">
    <source>
        <dbReference type="Proteomes" id="UP000663929"/>
    </source>
</evidence>
<dbReference type="EMBL" id="CP071793">
    <property type="protein sequence ID" value="QTD54163.1"/>
    <property type="molecule type" value="Genomic_DNA"/>
</dbReference>
<dbReference type="Pfam" id="PF12705">
    <property type="entry name" value="PDDEXK_1"/>
    <property type="match status" value="1"/>
</dbReference>
<dbReference type="AlphaFoldDB" id="A0A8A4TXF9"/>
<name>A0A8A4TXF9_SULCO</name>
<dbReference type="InterPro" id="IPR038726">
    <property type="entry name" value="PDDEXK_AddAB-type"/>
</dbReference>
<evidence type="ECO:0000313" key="2">
    <source>
        <dbReference type="EMBL" id="QTD54163.1"/>
    </source>
</evidence>
<feature type="domain" description="PD-(D/E)XK endonuclease-like" evidence="1">
    <location>
        <begin position="8"/>
        <end position="305"/>
    </location>
</feature>
<sequence>MKPKTLITYSQLATFLSCRQKMRWRYIEELVPLERAQALSFGSLIHDCLESWHSQQDLPAVLDHIDRIYSDRATDEKQRADWHLATAMMKGYVKRYPTEDFEIMALEKKFEGPIVNPKSGRVSRSFRFAGKVDGIVKRGDDHFLLETKTASQVDAAYLERLWRDFQISIYSLYARRVWGLEIKGVIYNVLCKARLQQSRGETEAEFEARRAALIAKSKTGRSSAKRRLPESDEAFKDRLAAKYDEPGMFVREEVLFTQGDLQQVAGEIWDLTQALLEARRANAYLPNRGACYQYGRACAYLPLCQSPDNEHLIPTFYERQPPHSELAEEPAAAEAPIF</sequence>
<dbReference type="RefSeq" id="WP_237384261.1">
    <property type="nucleotide sequence ID" value="NZ_CP071793.1"/>
</dbReference>
<keyword evidence="3" id="KW-1185">Reference proteome</keyword>
<dbReference type="PROSITE" id="PS51257">
    <property type="entry name" value="PROKAR_LIPOPROTEIN"/>
    <property type="match status" value="1"/>
</dbReference>
<reference evidence="2" key="1">
    <citation type="submission" date="2021-03" db="EMBL/GenBank/DDBJ databases">
        <title>Acanthopleuribacteraceae sp. M133.</title>
        <authorList>
            <person name="Wang G."/>
        </authorList>
    </citation>
    <scope>NUCLEOTIDE SEQUENCE</scope>
    <source>
        <strain evidence="2">M133</strain>
    </source>
</reference>
<evidence type="ECO:0000259" key="1">
    <source>
        <dbReference type="Pfam" id="PF12705"/>
    </source>
</evidence>